<sequence>MAPLAVTILDEGLPIAGVSLEFTITDPDGLNTVLTAQDNGEEADAQKADGIYRIDFLLNKPGQYKVSMAVDINTGKGIVRRYDA</sequence>
<proteinExistence type="predicted"/>
<evidence type="ECO:0000313" key="1">
    <source>
        <dbReference type="EMBL" id="KZN65235.1"/>
    </source>
</evidence>
<comment type="caution">
    <text evidence="1">The sequence shown here is derived from an EMBL/GenBank/DDBJ whole genome shotgun (WGS) entry which is preliminary data.</text>
</comment>
<evidence type="ECO:0008006" key="3">
    <source>
        <dbReference type="Google" id="ProtNLM"/>
    </source>
</evidence>
<protein>
    <recommendedName>
        <fullName evidence="3">YtkA-like domain-containing protein</fullName>
    </recommendedName>
</protein>
<dbReference type="EMBL" id="AUYC01000018">
    <property type="protein sequence ID" value="KZN65235.1"/>
    <property type="molecule type" value="Genomic_DNA"/>
</dbReference>
<reference evidence="1 2" key="1">
    <citation type="submission" date="2013-07" db="EMBL/GenBank/DDBJ databases">
        <title>Comparative Genomic and Metabolomic Analysis of Twelve Strains of Pseudoalteromonas luteoviolacea.</title>
        <authorList>
            <person name="Vynne N.G."/>
            <person name="Mansson M."/>
            <person name="Gram L."/>
        </authorList>
    </citation>
    <scope>NUCLEOTIDE SEQUENCE [LARGE SCALE GENOMIC DNA]</scope>
    <source>
        <strain evidence="1 2">CPMOR-1</strain>
    </source>
</reference>
<name>A0A167LUG0_9GAMM</name>
<dbReference type="PATRIC" id="fig|1365248.3.peg.1430"/>
<dbReference type="RefSeq" id="WP_063367259.1">
    <property type="nucleotide sequence ID" value="NZ_AUYC01000018.1"/>
</dbReference>
<organism evidence="1 2">
    <name type="scientific">Pseudoalteromonas luteoviolacea CPMOR-1</name>
    <dbReference type="NCBI Taxonomy" id="1365248"/>
    <lineage>
        <taxon>Bacteria</taxon>
        <taxon>Pseudomonadati</taxon>
        <taxon>Pseudomonadota</taxon>
        <taxon>Gammaproteobacteria</taxon>
        <taxon>Alteromonadales</taxon>
        <taxon>Pseudoalteromonadaceae</taxon>
        <taxon>Pseudoalteromonas</taxon>
    </lineage>
</organism>
<gene>
    <name evidence="1" type="ORF">N473_01285</name>
</gene>
<evidence type="ECO:0000313" key="2">
    <source>
        <dbReference type="Proteomes" id="UP000076486"/>
    </source>
</evidence>
<dbReference type="AlphaFoldDB" id="A0A167LUG0"/>
<dbReference type="Proteomes" id="UP000076486">
    <property type="component" value="Unassembled WGS sequence"/>
</dbReference>
<accession>A0A167LUG0</accession>